<dbReference type="SMART" id="SM00365">
    <property type="entry name" value="LRR_SD22"/>
    <property type="match status" value="6"/>
</dbReference>
<dbReference type="SUPFAM" id="SSF52540">
    <property type="entry name" value="P-loop containing nucleoside triphosphate hydrolases"/>
    <property type="match status" value="1"/>
</dbReference>
<dbReference type="CTD" id="136332"/>
<dbReference type="InterPro" id="IPR008144">
    <property type="entry name" value="Guanylate_kin-like_dom"/>
</dbReference>
<dbReference type="PANTHER" id="PTHR23117">
    <property type="entry name" value="GUANYLATE KINASE-RELATED"/>
    <property type="match status" value="1"/>
</dbReference>
<dbReference type="InParanoid" id="A0A6J2VTJ5"/>
<dbReference type="PROSITE" id="PS50052">
    <property type="entry name" value="GUANYLATE_KINASE_2"/>
    <property type="match status" value="1"/>
</dbReference>
<dbReference type="AlphaFoldDB" id="A0A6J2VTJ5"/>
<dbReference type="GeneID" id="115816518"/>
<organism evidence="6 7">
    <name type="scientific">Chanos chanos</name>
    <name type="common">Milkfish</name>
    <name type="synonym">Mugil chanos</name>
    <dbReference type="NCBI Taxonomy" id="29144"/>
    <lineage>
        <taxon>Eukaryota</taxon>
        <taxon>Metazoa</taxon>
        <taxon>Chordata</taxon>
        <taxon>Craniata</taxon>
        <taxon>Vertebrata</taxon>
        <taxon>Euteleostomi</taxon>
        <taxon>Actinopterygii</taxon>
        <taxon>Neopterygii</taxon>
        <taxon>Teleostei</taxon>
        <taxon>Ostariophysi</taxon>
        <taxon>Gonorynchiformes</taxon>
        <taxon>Chanidae</taxon>
        <taxon>Chanos</taxon>
    </lineage>
</organism>
<evidence type="ECO:0000256" key="2">
    <source>
        <dbReference type="ARBA" id="ARBA00022679"/>
    </source>
</evidence>
<dbReference type="FunFam" id="3.30.63.10:FF:000002">
    <property type="entry name" value="Guanylate kinase 1"/>
    <property type="match status" value="1"/>
</dbReference>
<dbReference type="RefSeq" id="XP_030635377.1">
    <property type="nucleotide sequence ID" value="XM_030779517.1"/>
</dbReference>
<dbReference type="Proteomes" id="UP000504632">
    <property type="component" value="Chromosome 1"/>
</dbReference>
<feature type="domain" description="Guanylate kinase-like" evidence="5">
    <location>
        <begin position="322"/>
        <end position="505"/>
    </location>
</feature>
<accession>A0A6J2VTJ5</accession>
<evidence type="ECO:0000256" key="4">
    <source>
        <dbReference type="SAM" id="MobiDB-lite"/>
    </source>
</evidence>
<dbReference type="Gene3D" id="3.40.50.300">
    <property type="entry name" value="P-loop containing nucleotide triphosphate hydrolases"/>
    <property type="match status" value="1"/>
</dbReference>
<dbReference type="Gene3D" id="3.80.10.10">
    <property type="entry name" value="Ribonuclease Inhibitor"/>
    <property type="match status" value="2"/>
</dbReference>
<dbReference type="InterPro" id="IPR025875">
    <property type="entry name" value="Leu-rich_rpt_4"/>
</dbReference>
<dbReference type="Pfam" id="PF13516">
    <property type="entry name" value="LRR_6"/>
    <property type="match status" value="1"/>
</dbReference>
<dbReference type="PANTHER" id="PTHR23117:SF18">
    <property type="entry name" value="LEUCINE-RICH REPEAT AND GUANYLATE KINASE DOMAIN-CONTAINING PROTEIN"/>
    <property type="match status" value="1"/>
</dbReference>
<feature type="region of interest" description="Disordered" evidence="4">
    <location>
        <begin position="518"/>
        <end position="544"/>
    </location>
</feature>
<dbReference type="FunFam" id="3.40.50.300:FF:000828">
    <property type="entry name" value="leucine-rich repeat and guanylate kinase domain-containing protein-like"/>
    <property type="match status" value="1"/>
</dbReference>
<dbReference type="InterPro" id="IPR027417">
    <property type="entry name" value="P-loop_NTPase"/>
</dbReference>
<dbReference type="PROSITE" id="PS51450">
    <property type="entry name" value="LRR"/>
    <property type="match status" value="5"/>
</dbReference>
<protein>
    <submittedName>
        <fullName evidence="7">Leucine-rich repeat and guanylate kinase domain-containing protein</fullName>
    </submittedName>
</protein>
<dbReference type="CDD" id="cd00071">
    <property type="entry name" value="GMPK"/>
    <property type="match status" value="1"/>
</dbReference>
<evidence type="ECO:0000256" key="1">
    <source>
        <dbReference type="ARBA" id="ARBA00022614"/>
    </source>
</evidence>
<keyword evidence="3" id="KW-0677">Repeat</keyword>
<dbReference type="OrthoDB" id="6334211at2759"/>
<gene>
    <name evidence="7" type="primary">lrguk</name>
</gene>
<keyword evidence="6" id="KW-1185">Reference proteome</keyword>
<dbReference type="InterPro" id="IPR001611">
    <property type="entry name" value="Leu-rich_rpt"/>
</dbReference>
<dbReference type="Pfam" id="PF00625">
    <property type="entry name" value="Guanylate_kin"/>
    <property type="match status" value="1"/>
</dbReference>
<evidence type="ECO:0000256" key="3">
    <source>
        <dbReference type="ARBA" id="ARBA00022737"/>
    </source>
</evidence>
<feature type="compositionally biased region" description="Polar residues" evidence="4">
    <location>
        <begin position="518"/>
        <end position="530"/>
    </location>
</feature>
<feature type="region of interest" description="Disordered" evidence="4">
    <location>
        <begin position="672"/>
        <end position="734"/>
    </location>
</feature>
<dbReference type="InterPro" id="IPR008145">
    <property type="entry name" value="GK/Ca_channel_bsu"/>
</dbReference>
<dbReference type="FunFam" id="3.80.10.10:FF:000813">
    <property type="entry name" value="Leucine rich repeats and guanylate kinase domain containing"/>
    <property type="match status" value="1"/>
</dbReference>
<dbReference type="GO" id="GO:0005829">
    <property type="term" value="C:cytosol"/>
    <property type="evidence" value="ECO:0007669"/>
    <property type="project" value="TreeGrafter"/>
</dbReference>
<proteinExistence type="predicted"/>
<evidence type="ECO:0000313" key="7">
    <source>
        <dbReference type="RefSeq" id="XP_030635377.1"/>
    </source>
</evidence>
<dbReference type="InterPro" id="IPR032675">
    <property type="entry name" value="LRR_dom_sf"/>
</dbReference>
<evidence type="ECO:0000259" key="5">
    <source>
        <dbReference type="PROSITE" id="PS50052"/>
    </source>
</evidence>
<dbReference type="SUPFAM" id="SSF52058">
    <property type="entry name" value="L domain-like"/>
    <property type="match status" value="1"/>
</dbReference>
<feature type="region of interest" description="Disordered" evidence="4">
    <location>
        <begin position="603"/>
        <end position="634"/>
    </location>
</feature>
<name>A0A6J2VTJ5_CHACN</name>
<dbReference type="GO" id="GO:0004385">
    <property type="term" value="F:GMP kinase activity"/>
    <property type="evidence" value="ECO:0007669"/>
    <property type="project" value="TreeGrafter"/>
</dbReference>
<sequence length="734" mass="81874">MEEEGKPTENTGELTEDEVSKCLSNLGLSATGLQHVYQFLSIPGRNLTNVSILSNYIHLQKLELPYNRIKDLSCVSHMPYLIILDASHNELSDFFGFKPPKKLKEVNFSRNQISEMKDLSAYSSLTRLVLDYNSFSVIRGLEQCASLTHLSLAHNKISHISGLDKLPLKELYLRGNRIKKIENLQTLTTLQTLDLSCNKIRCLSGLQSLHLLGTLNLRSNQISDISEATHVQDLHLLRELNLQRNPVEDQPDYRLEVIFILQHLSKLDEQSVTAEEKVSAVNKYNPPMEVVAARDHMTHVVYQLMQPQVIFNSTLPSFDSPYPMLVLTGPQACGKRELAHKLCQEFSEYFAYGACHTTRGPYYGEEDGSDYHFVTEEEFQSMVHMGKFIQTVQYGGHWYGLSWEAIENVAREGFACCVHMELEGVLSLKSSYFEPRYVLLIPTSPEDYSNCLRRRGLYTVAQINTAVSRIQIYNQTHRERPGFFDSAIPCDDRGEAYKALRQLVKEYLGLEEQAGENNIRVTPDSASTAELSGESPAAGKSEVDNSLDSYYKNYQNKVQLQLTQRKTHAELASIQRRQQTIREALMGKSPGAYMQLFKRCTHTVPSSMDSRSRPAVGRPILDASEDSSSEESLASSGLSVRSSVGAFSAGSPAEISGAGSGPYVEPLDVSSLGQELESFRDPTKSCLTPDVPRPVPEQVSPTLGTSPARPGSNAKRILPPIPSGRKTAEPSPKP</sequence>
<reference evidence="7" key="1">
    <citation type="submission" date="2025-08" db="UniProtKB">
        <authorList>
            <consortium name="RefSeq"/>
        </authorList>
    </citation>
    <scope>IDENTIFICATION</scope>
</reference>
<evidence type="ECO:0000313" key="6">
    <source>
        <dbReference type="Proteomes" id="UP000504632"/>
    </source>
</evidence>
<keyword evidence="7" id="KW-0418">Kinase</keyword>
<keyword evidence="2" id="KW-0808">Transferase</keyword>
<dbReference type="SMART" id="SM00072">
    <property type="entry name" value="GuKc"/>
    <property type="match status" value="1"/>
</dbReference>
<dbReference type="Pfam" id="PF12799">
    <property type="entry name" value="LRR_4"/>
    <property type="match status" value="1"/>
</dbReference>
<keyword evidence="1" id="KW-0433">Leucine-rich repeat</keyword>